<dbReference type="Proteomes" id="UP000004995">
    <property type="component" value="Unassembled WGS sequence"/>
</dbReference>
<dbReference type="Gramene" id="KQK93872">
    <property type="protein sequence ID" value="KQK93872"/>
    <property type="gene ID" value="SETIT_027788mg"/>
</dbReference>
<dbReference type="HOGENOM" id="CLU_2709532_0_0_1"/>
<dbReference type="EnsemblPlants" id="KQK93872">
    <property type="protein sequence ID" value="KQK93872"/>
    <property type="gene ID" value="SETIT_027788mg"/>
</dbReference>
<organism evidence="1 2">
    <name type="scientific">Setaria italica</name>
    <name type="common">Foxtail millet</name>
    <name type="synonym">Panicum italicum</name>
    <dbReference type="NCBI Taxonomy" id="4555"/>
    <lineage>
        <taxon>Eukaryota</taxon>
        <taxon>Viridiplantae</taxon>
        <taxon>Streptophyta</taxon>
        <taxon>Embryophyta</taxon>
        <taxon>Tracheophyta</taxon>
        <taxon>Spermatophyta</taxon>
        <taxon>Magnoliopsida</taxon>
        <taxon>Liliopsida</taxon>
        <taxon>Poales</taxon>
        <taxon>Poaceae</taxon>
        <taxon>PACMAD clade</taxon>
        <taxon>Panicoideae</taxon>
        <taxon>Panicodae</taxon>
        <taxon>Paniceae</taxon>
        <taxon>Cenchrinae</taxon>
        <taxon>Setaria</taxon>
    </lineage>
</organism>
<dbReference type="AlphaFoldDB" id="K3ZMH2"/>
<accession>K3ZMH2</accession>
<protein>
    <submittedName>
        <fullName evidence="1">Uncharacterized protein</fullName>
    </submittedName>
</protein>
<reference evidence="1" key="2">
    <citation type="submission" date="2018-08" db="UniProtKB">
        <authorList>
            <consortium name="EnsemblPlants"/>
        </authorList>
    </citation>
    <scope>IDENTIFICATION</scope>
    <source>
        <strain evidence="1">Yugu1</strain>
    </source>
</reference>
<reference evidence="2" key="1">
    <citation type="journal article" date="2012" name="Nat. Biotechnol.">
        <title>Reference genome sequence of the model plant Setaria.</title>
        <authorList>
            <person name="Bennetzen J.L."/>
            <person name="Schmutz J."/>
            <person name="Wang H."/>
            <person name="Percifield R."/>
            <person name="Hawkins J."/>
            <person name="Pontaroli A.C."/>
            <person name="Estep M."/>
            <person name="Feng L."/>
            <person name="Vaughn J.N."/>
            <person name="Grimwood J."/>
            <person name="Jenkins J."/>
            <person name="Barry K."/>
            <person name="Lindquist E."/>
            <person name="Hellsten U."/>
            <person name="Deshpande S."/>
            <person name="Wang X."/>
            <person name="Wu X."/>
            <person name="Mitros T."/>
            <person name="Triplett J."/>
            <person name="Yang X."/>
            <person name="Ye C.Y."/>
            <person name="Mauro-Herrera M."/>
            <person name="Wang L."/>
            <person name="Li P."/>
            <person name="Sharma M."/>
            <person name="Sharma R."/>
            <person name="Ronald P.C."/>
            <person name="Panaud O."/>
            <person name="Kellogg E.A."/>
            <person name="Brutnell T.P."/>
            <person name="Doust A.N."/>
            <person name="Tuskan G.A."/>
            <person name="Rokhsar D."/>
            <person name="Devos K.M."/>
        </authorList>
    </citation>
    <scope>NUCLEOTIDE SEQUENCE [LARGE SCALE GENOMIC DNA]</scope>
    <source>
        <strain evidence="2">cv. Yugu1</strain>
    </source>
</reference>
<evidence type="ECO:0000313" key="2">
    <source>
        <dbReference type="Proteomes" id="UP000004995"/>
    </source>
</evidence>
<keyword evidence="2" id="KW-1185">Reference proteome</keyword>
<dbReference type="EMBL" id="AGNK02004689">
    <property type="status" value="NOT_ANNOTATED_CDS"/>
    <property type="molecule type" value="Genomic_DNA"/>
</dbReference>
<dbReference type="InParanoid" id="K3ZMH2"/>
<name>K3ZMH2_SETIT</name>
<proteinExistence type="predicted"/>
<sequence>MLLLFSLSGSAGAGDSYGGSWAAGHQRVRVGERRMNTISWVLHVQGPWPAVIDDVALAELWTMAGCHRRCCVS</sequence>
<evidence type="ECO:0000313" key="1">
    <source>
        <dbReference type="EnsemblPlants" id="KQK93872"/>
    </source>
</evidence>